<dbReference type="Proteomes" id="UP001196661">
    <property type="component" value="Unassembled WGS sequence"/>
</dbReference>
<organism evidence="1 2">
    <name type="scientific">Leptothoe kymatousa TAU-MAC 1615</name>
    <dbReference type="NCBI Taxonomy" id="2364775"/>
    <lineage>
        <taxon>Bacteria</taxon>
        <taxon>Bacillati</taxon>
        <taxon>Cyanobacteriota</taxon>
        <taxon>Cyanophyceae</taxon>
        <taxon>Nodosilineales</taxon>
        <taxon>Cymatolegaceae</taxon>
        <taxon>Leptothoe</taxon>
        <taxon>Leptothoe kymatousa</taxon>
    </lineage>
</organism>
<dbReference type="RefSeq" id="WP_215619460.1">
    <property type="nucleotide sequence ID" value="NZ_JADOER010000014.1"/>
</dbReference>
<accession>A0ABS5Y9E1</accession>
<protein>
    <submittedName>
        <fullName evidence="1">Sigma-70 family RNA polymerase sigma factor</fullName>
    </submittedName>
</protein>
<proteinExistence type="predicted"/>
<sequence>MPDPLKQHTKLHCKTEEELMAHSTLILKEPDALFATYKMRLKIARIDGIHTPSDVFNESYARIASMIRNGQPIKNLVALYHSVGRNVIHEYSRAHQRQKKIRDRVEKHKQIFQQERPTHSEEEALKDLKRKVLNCVNPYEAKIIFLYHSQGKTTWKDVCQALIDAGDIPEKEVSLTLINKIKKQYSRAIKRIEIK</sequence>
<comment type="caution">
    <text evidence="1">The sequence shown here is derived from an EMBL/GenBank/DDBJ whole genome shotgun (WGS) entry which is preliminary data.</text>
</comment>
<evidence type="ECO:0000313" key="2">
    <source>
        <dbReference type="Proteomes" id="UP001196661"/>
    </source>
</evidence>
<reference evidence="1 2" key="1">
    <citation type="journal article" date="2021" name="Mar. Drugs">
        <title>Genome Reduction and Secondary Metabolism of the Marine Sponge-Associated Cyanobacterium Leptothoe.</title>
        <authorList>
            <person name="Konstantinou D."/>
            <person name="Popin R.V."/>
            <person name="Fewer D.P."/>
            <person name="Sivonen K."/>
            <person name="Gkelis S."/>
        </authorList>
    </citation>
    <scope>NUCLEOTIDE SEQUENCE [LARGE SCALE GENOMIC DNA]</scope>
    <source>
        <strain evidence="1 2">TAU-MAC 1615</strain>
    </source>
</reference>
<name>A0ABS5Y9E1_9CYAN</name>
<keyword evidence="2" id="KW-1185">Reference proteome</keyword>
<gene>
    <name evidence="1" type="ORF">IXB28_15260</name>
</gene>
<evidence type="ECO:0000313" key="1">
    <source>
        <dbReference type="EMBL" id="MBT9313570.1"/>
    </source>
</evidence>
<dbReference type="EMBL" id="JADOER010000014">
    <property type="protein sequence ID" value="MBT9313570.1"/>
    <property type="molecule type" value="Genomic_DNA"/>
</dbReference>